<feature type="transmembrane region" description="Helical" evidence="5">
    <location>
        <begin position="165"/>
        <end position="186"/>
    </location>
</feature>
<name>A0A0N0NKJ0_9EURO</name>
<evidence type="ECO:0000256" key="4">
    <source>
        <dbReference type="ARBA" id="ARBA00023136"/>
    </source>
</evidence>
<feature type="transmembrane region" description="Helical" evidence="5">
    <location>
        <begin position="192"/>
        <end position="212"/>
    </location>
</feature>
<evidence type="ECO:0000256" key="5">
    <source>
        <dbReference type="SAM" id="Phobius"/>
    </source>
</evidence>
<feature type="transmembrane region" description="Helical" evidence="5">
    <location>
        <begin position="439"/>
        <end position="461"/>
    </location>
</feature>
<feature type="domain" description="Major facilitator superfamily (MFS) profile" evidence="6">
    <location>
        <begin position="99"/>
        <end position="495"/>
    </location>
</feature>
<evidence type="ECO:0000259" key="6">
    <source>
        <dbReference type="PROSITE" id="PS50850"/>
    </source>
</evidence>
<keyword evidence="2 5" id="KW-0812">Transmembrane</keyword>
<feature type="transmembrane region" description="Helical" evidence="5">
    <location>
        <begin position="315"/>
        <end position="337"/>
    </location>
</feature>
<dbReference type="AlphaFoldDB" id="A0A0N0NKJ0"/>
<comment type="caution">
    <text evidence="7">The sequence shown here is derived from an EMBL/GenBank/DDBJ whole genome shotgun (WGS) entry which is preliminary data.</text>
</comment>
<feature type="transmembrane region" description="Helical" evidence="5">
    <location>
        <begin position="410"/>
        <end position="430"/>
    </location>
</feature>
<protein>
    <submittedName>
        <fullName evidence="7">Bypass of stop codon protein 6</fullName>
    </submittedName>
</protein>
<dbReference type="Gene3D" id="1.20.1250.20">
    <property type="entry name" value="MFS general substrate transporter like domains"/>
    <property type="match status" value="2"/>
</dbReference>
<evidence type="ECO:0000256" key="2">
    <source>
        <dbReference type="ARBA" id="ARBA00022692"/>
    </source>
</evidence>
<dbReference type="FunFam" id="1.20.1250.20:FF:000286">
    <property type="entry name" value="MFS efflux transporter"/>
    <property type="match status" value="1"/>
</dbReference>
<dbReference type="InterPro" id="IPR011701">
    <property type="entry name" value="MFS"/>
</dbReference>
<dbReference type="GO" id="GO:0016020">
    <property type="term" value="C:membrane"/>
    <property type="evidence" value="ECO:0007669"/>
    <property type="project" value="UniProtKB-SubCell"/>
</dbReference>
<keyword evidence="4 5" id="KW-0472">Membrane</keyword>
<evidence type="ECO:0000256" key="3">
    <source>
        <dbReference type="ARBA" id="ARBA00022989"/>
    </source>
</evidence>
<accession>A0A0N0NKJ0</accession>
<dbReference type="PROSITE" id="PS50850">
    <property type="entry name" value="MFS"/>
    <property type="match status" value="1"/>
</dbReference>
<feature type="transmembrane region" description="Helical" evidence="5">
    <location>
        <begin position="349"/>
        <end position="368"/>
    </location>
</feature>
<feature type="transmembrane region" description="Helical" evidence="5">
    <location>
        <begin position="130"/>
        <end position="153"/>
    </location>
</feature>
<gene>
    <name evidence="7" type="ORF">AB675_1131</name>
</gene>
<organism evidence="7 8">
    <name type="scientific">Cyphellophora attinorum</name>
    <dbReference type="NCBI Taxonomy" id="1664694"/>
    <lineage>
        <taxon>Eukaryota</taxon>
        <taxon>Fungi</taxon>
        <taxon>Dikarya</taxon>
        <taxon>Ascomycota</taxon>
        <taxon>Pezizomycotina</taxon>
        <taxon>Eurotiomycetes</taxon>
        <taxon>Chaetothyriomycetidae</taxon>
        <taxon>Chaetothyriales</taxon>
        <taxon>Cyphellophoraceae</taxon>
        <taxon>Cyphellophora</taxon>
    </lineage>
</organism>
<dbReference type="GeneID" id="28732023"/>
<proteinExistence type="predicted"/>
<dbReference type="OrthoDB" id="413079at2759"/>
<dbReference type="Proteomes" id="UP000038010">
    <property type="component" value="Unassembled WGS sequence"/>
</dbReference>
<dbReference type="InterPro" id="IPR036259">
    <property type="entry name" value="MFS_trans_sf"/>
</dbReference>
<dbReference type="VEuPathDB" id="FungiDB:AB675_1131"/>
<evidence type="ECO:0000256" key="1">
    <source>
        <dbReference type="ARBA" id="ARBA00004141"/>
    </source>
</evidence>
<feature type="transmembrane region" description="Helical" evidence="5">
    <location>
        <begin position="467"/>
        <end position="487"/>
    </location>
</feature>
<evidence type="ECO:0000313" key="7">
    <source>
        <dbReference type="EMBL" id="KPI38201.1"/>
    </source>
</evidence>
<dbReference type="PANTHER" id="PTHR23514">
    <property type="entry name" value="BYPASS OF STOP CODON PROTEIN 6"/>
    <property type="match status" value="1"/>
</dbReference>
<dbReference type="InterPro" id="IPR051788">
    <property type="entry name" value="MFS_Transporter"/>
</dbReference>
<dbReference type="PANTHER" id="PTHR23514:SF6">
    <property type="entry name" value="MAJOR FACILITATOR SUPERFAMILY (MFS) PROFILE DOMAIN-CONTAINING PROTEIN"/>
    <property type="match status" value="1"/>
</dbReference>
<reference evidence="7 8" key="1">
    <citation type="submission" date="2015-06" db="EMBL/GenBank/DDBJ databases">
        <title>Draft genome of the ant-associated black yeast Phialophora attae CBS 131958.</title>
        <authorList>
            <person name="Moreno L.F."/>
            <person name="Stielow B.J."/>
            <person name="de Hoog S."/>
            <person name="Vicente V.A."/>
            <person name="Weiss V.A."/>
            <person name="de Vries M."/>
            <person name="Cruz L.M."/>
            <person name="Souza E.M."/>
        </authorList>
    </citation>
    <scope>NUCLEOTIDE SEQUENCE [LARGE SCALE GENOMIC DNA]</scope>
    <source>
        <strain evidence="7 8">CBS 131958</strain>
    </source>
</reference>
<dbReference type="RefSeq" id="XP_017998164.1">
    <property type="nucleotide sequence ID" value="XM_018140154.1"/>
</dbReference>
<dbReference type="Pfam" id="PF07690">
    <property type="entry name" value="MFS_1"/>
    <property type="match status" value="1"/>
</dbReference>
<evidence type="ECO:0000313" key="8">
    <source>
        <dbReference type="Proteomes" id="UP000038010"/>
    </source>
</evidence>
<sequence>MSASAFGAFIHHESDAHTAPRPLDKAIIHNANAAGPSDVELDTLQWGQKLNGPYELAPAGYSIPPTPGELEQSRPATPTDHVVDALAAASPYTTRNKWRLAAAGMVFLFSGMNDAVTGAVLPSIEAQYHVSYSIVSLLFIANALGFISSAPVISTLDAKLGRSRLLMLACSCMTVGFTTLTCAPPFPVIVVAFFFSGTGMSLFLAVSNAFIANLMNGTVILGFMHGLYGVGGIVSPLIATAMISKGIRWSYFYLIPLTLAALSIAFMGWSYRGFEADAAVQLMTALERTASRRSMPGEPTKRQQLWISLKSRTTLLGALFIFFYQGSEVAISGWVISYLIHYRDGDPSQVGNVTSGFWGGITLGRFILTGLCHKIGEKRSVVGLIIGAATFQVLVWAVPNIITNAVAESIVGFFLGPVYPCAVAVFSMIWPRKIQTSSLGIVTSMGSSGGAFVPFITGLMAQRLSTVVLHPIALFSFAVMVVAWLSLPKIIKRTE</sequence>
<dbReference type="SUPFAM" id="SSF103473">
    <property type="entry name" value="MFS general substrate transporter"/>
    <property type="match status" value="1"/>
</dbReference>
<dbReference type="GO" id="GO:0022857">
    <property type="term" value="F:transmembrane transporter activity"/>
    <property type="evidence" value="ECO:0007669"/>
    <property type="project" value="InterPro"/>
</dbReference>
<dbReference type="FunFam" id="1.20.1250.20:FF:000308">
    <property type="entry name" value="MFS efflux transporter"/>
    <property type="match status" value="1"/>
</dbReference>
<feature type="transmembrane region" description="Helical" evidence="5">
    <location>
        <begin position="100"/>
        <end position="124"/>
    </location>
</feature>
<feature type="transmembrane region" description="Helical" evidence="5">
    <location>
        <begin position="380"/>
        <end position="398"/>
    </location>
</feature>
<dbReference type="EMBL" id="LFJN01000020">
    <property type="protein sequence ID" value="KPI38201.1"/>
    <property type="molecule type" value="Genomic_DNA"/>
</dbReference>
<comment type="subcellular location">
    <subcellularLocation>
        <location evidence="1">Membrane</location>
        <topology evidence="1">Multi-pass membrane protein</topology>
    </subcellularLocation>
</comment>
<keyword evidence="3 5" id="KW-1133">Transmembrane helix</keyword>
<keyword evidence="8" id="KW-1185">Reference proteome</keyword>
<feature type="transmembrane region" description="Helical" evidence="5">
    <location>
        <begin position="219"/>
        <end position="243"/>
    </location>
</feature>
<dbReference type="InterPro" id="IPR020846">
    <property type="entry name" value="MFS_dom"/>
</dbReference>
<feature type="transmembrane region" description="Helical" evidence="5">
    <location>
        <begin position="249"/>
        <end position="269"/>
    </location>
</feature>